<dbReference type="EMBL" id="JAAUHK010000191">
    <property type="protein sequence ID" value="KAF4643817.1"/>
    <property type="molecule type" value="Genomic_DNA"/>
</dbReference>
<evidence type="ECO:0000313" key="3">
    <source>
        <dbReference type="EMBL" id="KAF4643817.1"/>
    </source>
</evidence>
<evidence type="ECO:0000313" key="4">
    <source>
        <dbReference type="Proteomes" id="UP000557509"/>
    </source>
</evidence>
<dbReference type="Proteomes" id="UP000557509">
    <property type="component" value="Unassembled WGS sequence"/>
</dbReference>
<accession>A0A7J6K9P4</accession>
<dbReference type="AlphaFoldDB" id="A0A7J6K9P4"/>
<feature type="region of interest" description="Disordered" evidence="2">
    <location>
        <begin position="253"/>
        <end position="307"/>
    </location>
</feature>
<dbReference type="VEuPathDB" id="ToxoDB:TGME49_286465"/>
<comment type="caution">
    <text evidence="3">The sequence shown here is derived from an EMBL/GenBank/DDBJ whole genome shotgun (WGS) entry which is preliminary data.</text>
</comment>
<proteinExistence type="predicted"/>
<keyword evidence="4" id="KW-1185">Reference proteome</keyword>
<feature type="coiled-coil region" evidence="1">
    <location>
        <begin position="37"/>
        <end position="91"/>
    </location>
</feature>
<keyword evidence="1" id="KW-0175">Coiled coil</keyword>
<name>A0A7J6K9P4_TOXGO</name>
<evidence type="ECO:0000256" key="2">
    <source>
        <dbReference type="SAM" id="MobiDB-lite"/>
    </source>
</evidence>
<reference evidence="3 4" key="1">
    <citation type="submission" date="2020-03" db="EMBL/GenBank/DDBJ databases">
        <title>Genome sequence of Toxoplasma gondii RH-88 strain.</title>
        <authorList>
            <person name="Lorenzi H.A."/>
            <person name="Venepally P."/>
            <person name="Rozenberg A."/>
            <person name="Sibley D."/>
        </authorList>
    </citation>
    <scope>NUCLEOTIDE SEQUENCE [LARGE SCALE GENOMIC DNA]</scope>
    <source>
        <strain evidence="3 4">RH-88</strain>
    </source>
</reference>
<organism evidence="3 4">
    <name type="scientific">Toxoplasma gondii</name>
    <dbReference type="NCBI Taxonomy" id="5811"/>
    <lineage>
        <taxon>Eukaryota</taxon>
        <taxon>Sar</taxon>
        <taxon>Alveolata</taxon>
        <taxon>Apicomplexa</taxon>
        <taxon>Conoidasida</taxon>
        <taxon>Coccidia</taxon>
        <taxon>Eucoccidiorida</taxon>
        <taxon>Eimeriorina</taxon>
        <taxon>Sarcocystidae</taxon>
        <taxon>Toxoplasma</taxon>
    </lineage>
</organism>
<gene>
    <name evidence="3" type="ORF">TGRH88_025730</name>
</gene>
<evidence type="ECO:0000256" key="1">
    <source>
        <dbReference type="SAM" id="Coils"/>
    </source>
</evidence>
<sequence length="307" mass="34948">MAETIELHDDAAFAPTRPDMECALHECMGRWGNLKIMFELECLLQEMEKRIQEIQAEKAMEERWEIVRTHLSKLQHEITEVEQKRADVSLKTLQLDEKALEKEHQVKCAFRQLNLGLKEQALLRERLRSVKNVASGGRGQPSQVHANGDSISILISERVIEEAEQRENFALHSDATELTSSNAAGRMPKKNLGFRLSSANVFLQEKSPEKRQTRMCLNLRHKATSPEWDQTALRRSQICRHTETKSEIYQGDSVRMPNLDGSNEETGKSACGQSTEAHMSKEESEAATGKNVRPSLRYAVQPSRRDL</sequence>
<protein>
    <submittedName>
        <fullName evidence="3">Uncharacterized protein</fullName>
    </submittedName>
</protein>
<dbReference type="VEuPathDB" id="ToxoDB:TGME49_286460"/>